<evidence type="ECO:0000313" key="2">
    <source>
        <dbReference type="EMBL" id="CAH1785867.1"/>
    </source>
</evidence>
<evidence type="ECO:0000256" key="1">
    <source>
        <dbReference type="SAM" id="Coils"/>
    </source>
</evidence>
<feature type="non-terminal residue" evidence="2">
    <location>
        <position position="1"/>
    </location>
</feature>
<comment type="caution">
    <text evidence="2">The sequence shown here is derived from an EMBL/GenBank/DDBJ whole genome shotgun (WGS) entry which is preliminary data.</text>
</comment>
<accession>A0A8S4NYZ1</accession>
<feature type="coiled-coil region" evidence="1">
    <location>
        <begin position="10"/>
        <end position="142"/>
    </location>
</feature>
<keyword evidence="1" id="KW-0175">Coiled coil</keyword>
<organism evidence="2 3">
    <name type="scientific">Owenia fusiformis</name>
    <name type="common">Polychaete worm</name>
    <dbReference type="NCBI Taxonomy" id="6347"/>
    <lineage>
        <taxon>Eukaryota</taxon>
        <taxon>Metazoa</taxon>
        <taxon>Spiralia</taxon>
        <taxon>Lophotrochozoa</taxon>
        <taxon>Annelida</taxon>
        <taxon>Polychaeta</taxon>
        <taxon>Sedentaria</taxon>
        <taxon>Canalipalpata</taxon>
        <taxon>Sabellida</taxon>
        <taxon>Oweniida</taxon>
        <taxon>Oweniidae</taxon>
        <taxon>Owenia</taxon>
    </lineage>
</organism>
<evidence type="ECO:0000313" key="3">
    <source>
        <dbReference type="Proteomes" id="UP000749559"/>
    </source>
</evidence>
<sequence>SHPVHCAVDENITELQMSKLKTDIQEIKEEVVLGKRKYDEMEVKSNGLKNTNAKLRKTINRLTKEKMAAVETSESYLEDVNMLQQTREELVAQMEQLEHMIQEAQAEATAARQRESEKTAELAETRSELKNVKEKLQICKIREQTNHRNRLRAESINCWAVEELRLSQLGSNSILQVSGQRSTLNCIAECK</sequence>
<name>A0A8S4NYZ1_OWEFU</name>
<gene>
    <name evidence="2" type="ORF">OFUS_LOCUS11870</name>
</gene>
<dbReference type="AlphaFoldDB" id="A0A8S4NYZ1"/>
<dbReference type="Proteomes" id="UP000749559">
    <property type="component" value="Unassembled WGS sequence"/>
</dbReference>
<protein>
    <submittedName>
        <fullName evidence="2">Uncharacterized protein</fullName>
    </submittedName>
</protein>
<proteinExistence type="predicted"/>
<dbReference type="EMBL" id="CAIIXF020000006">
    <property type="protein sequence ID" value="CAH1785867.1"/>
    <property type="molecule type" value="Genomic_DNA"/>
</dbReference>
<keyword evidence="3" id="KW-1185">Reference proteome</keyword>
<reference evidence="2" key="1">
    <citation type="submission" date="2022-03" db="EMBL/GenBank/DDBJ databases">
        <authorList>
            <person name="Martin C."/>
        </authorList>
    </citation>
    <scope>NUCLEOTIDE SEQUENCE</scope>
</reference>